<dbReference type="EMBL" id="MIKF01000177">
    <property type="protein sequence ID" value="RTE75712.1"/>
    <property type="molecule type" value="Genomic_DNA"/>
</dbReference>
<keyword evidence="2" id="KW-1185">Reference proteome</keyword>
<sequence length="83" mass="9238">MMTVLRLAQSAQSLLPNKAYDKYTQAALDAAGRFPPGLGSWGPEAEEIQVQVSKEFSGYPEVVQNFRAFTQNLSYTYHVLHSS</sequence>
<evidence type="ECO:0000313" key="2">
    <source>
        <dbReference type="Proteomes" id="UP000287124"/>
    </source>
</evidence>
<accession>A0A430LJ26</accession>
<proteinExistence type="predicted"/>
<reference evidence="1 2" key="1">
    <citation type="submission" date="2017-06" db="EMBL/GenBank/DDBJ databases">
        <title>Comparative genomic analysis of Ambrosia Fusariam Clade fungi.</title>
        <authorList>
            <person name="Stajich J.E."/>
            <person name="Carrillo J."/>
            <person name="Kijimoto T."/>
            <person name="Eskalen A."/>
            <person name="O'Donnell K."/>
            <person name="Kasson M."/>
        </authorList>
    </citation>
    <scope>NUCLEOTIDE SEQUENCE [LARGE SCALE GENOMIC DNA]</scope>
    <source>
        <strain evidence="1 2">UCR1854</strain>
    </source>
</reference>
<dbReference type="AlphaFoldDB" id="A0A430LJ26"/>
<comment type="caution">
    <text evidence="1">The sequence shown here is derived from an EMBL/GenBank/DDBJ whole genome shotgun (WGS) entry which is preliminary data.</text>
</comment>
<organism evidence="1 2">
    <name type="scientific">Fusarium euwallaceae</name>
    <dbReference type="NCBI Taxonomy" id="1147111"/>
    <lineage>
        <taxon>Eukaryota</taxon>
        <taxon>Fungi</taxon>
        <taxon>Dikarya</taxon>
        <taxon>Ascomycota</taxon>
        <taxon>Pezizomycotina</taxon>
        <taxon>Sordariomycetes</taxon>
        <taxon>Hypocreomycetidae</taxon>
        <taxon>Hypocreales</taxon>
        <taxon>Nectriaceae</taxon>
        <taxon>Fusarium</taxon>
        <taxon>Fusarium solani species complex</taxon>
    </lineage>
</organism>
<protein>
    <submittedName>
        <fullName evidence="1">Uncharacterized protein</fullName>
    </submittedName>
</protein>
<gene>
    <name evidence="1" type="ORF">BHE90_009843</name>
</gene>
<name>A0A430LJ26_9HYPO</name>
<evidence type="ECO:0000313" key="1">
    <source>
        <dbReference type="EMBL" id="RTE75712.1"/>
    </source>
</evidence>
<dbReference type="Proteomes" id="UP000287124">
    <property type="component" value="Unassembled WGS sequence"/>
</dbReference>